<proteinExistence type="predicted"/>
<dbReference type="OrthoDB" id="77218at2759"/>
<accession>A0A485KZ21</accession>
<dbReference type="EMBL" id="CAADRA010005503">
    <property type="protein sequence ID" value="VFT90627.1"/>
    <property type="molecule type" value="Genomic_DNA"/>
</dbReference>
<evidence type="ECO:0000313" key="2">
    <source>
        <dbReference type="EMBL" id="KAF0695361.1"/>
    </source>
</evidence>
<evidence type="ECO:0000313" key="3">
    <source>
        <dbReference type="EMBL" id="VFT90627.1"/>
    </source>
</evidence>
<reference evidence="2" key="2">
    <citation type="submission" date="2019-06" db="EMBL/GenBank/DDBJ databases">
        <title>Genomics analysis of Aphanomyces spp. identifies a new class of oomycete effector associated with host adaptation.</title>
        <authorList>
            <person name="Gaulin E."/>
        </authorList>
    </citation>
    <scope>NUCLEOTIDE SEQUENCE</scope>
    <source>
        <strain evidence="2">CBS 578.67</strain>
    </source>
</reference>
<feature type="compositionally biased region" description="Basic residues" evidence="1">
    <location>
        <begin position="1"/>
        <end position="17"/>
    </location>
</feature>
<dbReference type="EMBL" id="VJMH01005482">
    <property type="protein sequence ID" value="KAF0695361.1"/>
    <property type="molecule type" value="Genomic_DNA"/>
</dbReference>
<organism evidence="3 4">
    <name type="scientific">Aphanomyces stellatus</name>
    <dbReference type="NCBI Taxonomy" id="120398"/>
    <lineage>
        <taxon>Eukaryota</taxon>
        <taxon>Sar</taxon>
        <taxon>Stramenopiles</taxon>
        <taxon>Oomycota</taxon>
        <taxon>Saprolegniomycetes</taxon>
        <taxon>Saprolegniales</taxon>
        <taxon>Verrucalvaceae</taxon>
        <taxon>Aphanomyces</taxon>
    </lineage>
</organism>
<dbReference type="Proteomes" id="UP000332933">
    <property type="component" value="Unassembled WGS sequence"/>
</dbReference>
<keyword evidence="4" id="KW-1185">Reference proteome</keyword>
<name>A0A485KZ21_9STRA</name>
<evidence type="ECO:0000256" key="1">
    <source>
        <dbReference type="SAM" id="MobiDB-lite"/>
    </source>
</evidence>
<feature type="region of interest" description="Disordered" evidence="1">
    <location>
        <begin position="162"/>
        <end position="207"/>
    </location>
</feature>
<dbReference type="SUPFAM" id="SSF47473">
    <property type="entry name" value="EF-hand"/>
    <property type="match status" value="1"/>
</dbReference>
<reference evidence="3 4" key="1">
    <citation type="submission" date="2019-03" db="EMBL/GenBank/DDBJ databases">
        <authorList>
            <person name="Gaulin E."/>
            <person name="Dumas B."/>
        </authorList>
    </citation>
    <scope>NUCLEOTIDE SEQUENCE [LARGE SCALE GENOMIC DNA]</scope>
    <source>
        <strain evidence="3">CBS 568.67</strain>
    </source>
</reference>
<evidence type="ECO:0000313" key="4">
    <source>
        <dbReference type="Proteomes" id="UP000332933"/>
    </source>
</evidence>
<dbReference type="AlphaFoldDB" id="A0A485KZ21"/>
<gene>
    <name evidence="3" type="primary">Aste57867_13795</name>
    <name evidence="2" type="ORF">As57867_013745</name>
    <name evidence="3" type="ORF">ASTE57867_13795</name>
</gene>
<feature type="compositionally biased region" description="Basic residues" evidence="1">
    <location>
        <begin position="162"/>
        <end position="179"/>
    </location>
</feature>
<sequence>MKSTRSPRRGIPQRRVLRSRDGTRRPATPPATAMQQDHSPPHSAAVLPALLSHPAPASGVVPPLPLLGLRKTSTLVHPKLSARLVPALRVALDKLDADASATLTKEDVHKHNQVLAEAHDAVELASSDIDMLFLCFDTDRLGVIDRHHVTNQLDKLESERHFHTKGTARPCHTSKKRGAPARPTDIYAQEKFTPHVPPKQTPRSLAW</sequence>
<protein>
    <submittedName>
        <fullName evidence="3">Aste57867_13795 protein</fullName>
    </submittedName>
</protein>
<dbReference type="InterPro" id="IPR011992">
    <property type="entry name" value="EF-hand-dom_pair"/>
</dbReference>
<feature type="region of interest" description="Disordered" evidence="1">
    <location>
        <begin position="1"/>
        <end position="42"/>
    </location>
</feature>